<evidence type="ECO:0000256" key="2">
    <source>
        <dbReference type="ARBA" id="ARBA00010617"/>
    </source>
</evidence>
<evidence type="ECO:0000256" key="5">
    <source>
        <dbReference type="ARBA" id="ARBA00022723"/>
    </source>
</evidence>
<evidence type="ECO:0000256" key="3">
    <source>
        <dbReference type="ARBA" id="ARBA00022617"/>
    </source>
</evidence>
<reference evidence="14" key="1">
    <citation type="submission" date="2023-03" db="EMBL/GenBank/DDBJ databases">
        <authorList>
            <person name="Julca I."/>
        </authorList>
    </citation>
    <scope>NUCLEOTIDE SEQUENCE</scope>
</reference>
<sequence>MLESSLPDLTKMEFLYNLFAILPAIVLVSFGWRILNWVWFKPKKLEKQLKKQGLKGTPYKFLFGDIKEILKMDAEAKKKPINFTDDIIPRVMPFIHKAINENGENSYIWTGPRPSLLLMEPDLVKEVLNKSYLFQKPPSNPLTKLLAEGLASYETDKWAKHRKLINPAFQLERVKLMVILEPTFYTSCCGMLNKWEKMTPVETEGSFELDVWPDLQVLTSDVISRTAFSSNYEEGRRIFELQKEQADLILQVARSIYIPGWRFLPTKRNNRMKQIAKEVDNSIAEIINARLKPMQAEGKYYGEDLLGLLLESNSQENGNHGIGRSKLAMTIKDVIEECKLFYFAGQETTSVLLVWTMILLSRFQDWQSRAREEVLRIFGTNKPDFDGLNHLKVVNMILHEVLRLYPPIATISRKTAEETTVGNITLPAGVVVTMPIMLIHHDPKIWGDDVKEFKPERFAEGVSHATKGQVVFFPFGWGPRICIGQNFAMLEAKLAMAMILQRFSFELSSSYSHAPRSLVTLQPQHGAHLILRKF</sequence>
<keyword evidence="10 13" id="KW-0472">Membrane</keyword>
<dbReference type="Proteomes" id="UP001161247">
    <property type="component" value="Chromosome 1"/>
</dbReference>
<dbReference type="GO" id="GO:0009820">
    <property type="term" value="P:alkaloid metabolic process"/>
    <property type="evidence" value="ECO:0007669"/>
    <property type="project" value="UniProtKB-ARBA"/>
</dbReference>
<evidence type="ECO:0000256" key="4">
    <source>
        <dbReference type="ARBA" id="ARBA00022692"/>
    </source>
</evidence>
<comment type="cofactor">
    <cofactor evidence="11">
        <name>heme</name>
        <dbReference type="ChEBI" id="CHEBI:30413"/>
    </cofactor>
</comment>
<protein>
    <submittedName>
        <fullName evidence="14">OLC1v1023630C1</fullName>
    </submittedName>
</protein>
<keyword evidence="15" id="KW-1185">Reference proteome</keyword>
<comment type="subcellular location">
    <subcellularLocation>
        <location evidence="1">Membrane</location>
    </subcellularLocation>
</comment>
<dbReference type="InterPro" id="IPR001128">
    <property type="entry name" value="Cyt_P450"/>
</dbReference>
<keyword evidence="9 12" id="KW-0503">Monooxygenase</keyword>
<evidence type="ECO:0000256" key="8">
    <source>
        <dbReference type="ARBA" id="ARBA00023004"/>
    </source>
</evidence>
<dbReference type="Pfam" id="PF00067">
    <property type="entry name" value="p450"/>
    <property type="match status" value="1"/>
</dbReference>
<name>A0AAV1C0V6_OLDCO</name>
<evidence type="ECO:0000256" key="1">
    <source>
        <dbReference type="ARBA" id="ARBA00004370"/>
    </source>
</evidence>
<feature type="binding site" description="axial binding residue" evidence="11">
    <location>
        <position position="482"/>
    </location>
    <ligand>
        <name>heme</name>
        <dbReference type="ChEBI" id="CHEBI:30413"/>
    </ligand>
    <ligandPart>
        <name>Fe</name>
        <dbReference type="ChEBI" id="CHEBI:18248"/>
    </ligandPart>
</feature>
<dbReference type="AlphaFoldDB" id="A0AAV1C0V6"/>
<keyword evidence="7 12" id="KW-0560">Oxidoreductase</keyword>
<evidence type="ECO:0000256" key="9">
    <source>
        <dbReference type="ARBA" id="ARBA00023033"/>
    </source>
</evidence>
<evidence type="ECO:0000256" key="11">
    <source>
        <dbReference type="PIRSR" id="PIRSR602401-1"/>
    </source>
</evidence>
<dbReference type="EMBL" id="OX459118">
    <property type="protein sequence ID" value="CAI9089120.1"/>
    <property type="molecule type" value="Genomic_DNA"/>
</dbReference>
<gene>
    <name evidence="14" type="ORF">OLC1_LOCUS1528</name>
</gene>
<evidence type="ECO:0000256" key="10">
    <source>
        <dbReference type="ARBA" id="ARBA00023136"/>
    </source>
</evidence>
<dbReference type="GO" id="GO:0020037">
    <property type="term" value="F:heme binding"/>
    <property type="evidence" value="ECO:0007669"/>
    <property type="project" value="InterPro"/>
</dbReference>
<dbReference type="GO" id="GO:0016020">
    <property type="term" value="C:membrane"/>
    <property type="evidence" value="ECO:0007669"/>
    <property type="project" value="UniProtKB-SubCell"/>
</dbReference>
<keyword evidence="5 11" id="KW-0479">Metal-binding</keyword>
<evidence type="ECO:0000256" key="12">
    <source>
        <dbReference type="RuleBase" id="RU000461"/>
    </source>
</evidence>
<dbReference type="GO" id="GO:0009753">
    <property type="term" value="P:response to jasmonic acid"/>
    <property type="evidence" value="ECO:0007669"/>
    <property type="project" value="UniProtKB-ARBA"/>
</dbReference>
<feature type="transmembrane region" description="Helical" evidence="13">
    <location>
        <begin position="14"/>
        <end position="35"/>
    </location>
</feature>
<organism evidence="14 15">
    <name type="scientific">Oldenlandia corymbosa var. corymbosa</name>
    <dbReference type="NCBI Taxonomy" id="529605"/>
    <lineage>
        <taxon>Eukaryota</taxon>
        <taxon>Viridiplantae</taxon>
        <taxon>Streptophyta</taxon>
        <taxon>Embryophyta</taxon>
        <taxon>Tracheophyta</taxon>
        <taxon>Spermatophyta</taxon>
        <taxon>Magnoliopsida</taxon>
        <taxon>eudicotyledons</taxon>
        <taxon>Gunneridae</taxon>
        <taxon>Pentapetalae</taxon>
        <taxon>asterids</taxon>
        <taxon>lamiids</taxon>
        <taxon>Gentianales</taxon>
        <taxon>Rubiaceae</taxon>
        <taxon>Rubioideae</taxon>
        <taxon>Spermacoceae</taxon>
        <taxon>Hedyotis-Oldenlandia complex</taxon>
        <taxon>Oldenlandia</taxon>
    </lineage>
</organism>
<dbReference type="SUPFAM" id="SSF48264">
    <property type="entry name" value="Cytochrome P450"/>
    <property type="match status" value="1"/>
</dbReference>
<dbReference type="CDD" id="cd20642">
    <property type="entry name" value="CYP72"/>
    <property type="match status" value="1"/>
</dbReference>
<evidence type="ECO:0000256" key="13">
    <source>
        <dbReference type="SAM" id="Phobius"/>
    </source>
</evidence>
<dbReference type="GO" id="GO:0016705">
    <property type="term" value="F:oxidoreductase activity, acting on paired donors, with incorporation or reduction of molecular oxygen"/>
    <property type="evidence" value="ECO:0007669"/>
    <property type="project" value="InterPro"/>
</dbReference>
<accession>A0AAV1C0V6</accession>
<keyword evidence="4 13" id="KW-0812">Transmembrane</keyword>
<dbReference type="GO" id="GO:0005506">
    <property type="term" value="F:iron ion binding"/>
    <property type="evidence" value="ECO:0007669"/>
    <property type="project" value="InterPro"/>
</dbReference>
<keyword evidence="6 13" id="KW-1133">Transmembrane helix</keyword>
<dbReference type="InterPro" id="IPR050665">
    <property type="entry name" value="Cytochrome_P450_Monooxygen"/>
</dbReference>
<dbReference type="Gene3D" id="1.10.630.10">
    <property type="entry name" value="Cytochrome P450"/>
    <property type="match status" value="1"/>
</dbReference>
<evidence type="ECO:0000256" key="6">
    <source>
        <dbReference type="ARBA" id="ARBA00022989"/>
    </source>
</evidence>
<evidence type="ECO:0000256" key="7">
    <source>
        <dbReference type="ARBA" id="ARBA00023002"/>
    </source>
</evidence>
<dbReference type="GO" id="GO:0004497">
    <property type="term" value="F:monooxygenase activity"/>
    <property type="evidence" value="ECO:0007669"/>
    <property type="project" value="UniProtKB-KW"/>
</dbReference>
<keyword evidence="3 11" id="KW-0349">Heme</keyword>
<dbReference type="InterPro" id="IPR017972">
    <property type="entry name" value="Cyt_P450_CS"/>
</dbReference>
<keyword evidence="8 11" id="KW-0408">Iron</keyword>
<dbReference type="PROSITE" id="PS00086">
    <property type="entry name" value="CYTOCHROME_P450"/>
    <property type="match status" value="1"/>
</dbReference>
<dbReference type="InterPro" id="IPR036396">
    <property type="entry name" value="Cyt_P450_sf"/>
</dbReference>
<comment type="similarity">
    <text evidence="2 12">Belongs to the cytochrome P450 family.</text>
</comment>
<dbReference type="PANTHER" id="PTHR24282">
    <property type="entry name" value="CYTOCHROME P450 FAMILY MEMBER"/>
    <property type="match status" value="1"/>
</dbReference>
<dbReference type="FunFam" id="1.10.630.10:FF:000029">
    <property type="entry name" value="Cytochrome P450 734A1"/>
    <property type="match status" value="1"/>
</dbReference>
<evidence type="ECO:0000313" key="14">
    <source>
        <dbReference type="EMBL" id="CAI9089120.1"/>
    </source>
</evidence>
<dbReference type="PANTHER" id="PTHR24282:SF255">
    <property type="entry name" value="CYTOCHROME P450 72A11-RELATED"/>
    <property type="match status" value="1"/>
</dbReference>
<dbReference type="PRINTS" id="PR00385">
    <property type="entry name" value="P450"/>
</dbReference>
<evidence type="ECO:0000313" key="15">
    <source>
        <dbReference type="Proteomes" id="UP001161247"/>
    </source>
</evidence>
<proteinExistence type="inferred from homology"/>
<dbReference type="PRINTS" id="PR00463">
    <property type="entry name" value="EP450I"/>
</dbReference>
<dbReference type="InterPro" id="IPR002401">
    <property type="entry name" value="Cyt_P450_E_grp-I"/>
</dbReference>